<dbReference type="InterPro" id="IPR001452">
    <property type="entry name" value="SH3_domain"/>
</dbReference>
<dbReference type="AlphaFoldDB" id="A0A2T9YWD9"/>
<feature type="compositionally biased region" description="Polar residues" evidence="3">
    <location>
        <begin position="601"/>
        <end position="615"/>
    </location>
</feature>
<evidence type="ECO:0000313" key="6">
    <source>
        <dbReference type="EMBL" id="PVU96662.1"/>
    </source>
</evidence>
<feature type="region of interest" description="Disordered" evidence="3">
    <location>
        <begin position="601"/>
        <end position="637"/>
    </location>
</feature>
<name>A0A2T9YWD9_9FUNG</name>
<dbReference type="EMBL" id="MBFR01000027">
    <property type="protein sequence ID" value="PVU96662.1"/>
    <property type="molecule type" value="Genomic_DNA"/>
</dbReference>
<evidence type="ECO:0000313" key="7">
    <source>
        <dbReference type="Proteomes" id="UP000245383"/>
    </source>
</evidence>
<dbReference type="SMART" id="SM00326">
    <property type="entry name" value="SH3"/>
    <property type="match status" value="1"/>
</dbReference>
<reference evidence="6 7" key="1">
    <citation type="journal article" date="2018" name="MBio">
        <title>Comparative Genomics Reveals the Core Gene Toolbox for the Fungus-Insect Symbiosis.</title>
        <authorList>
            <person name="Wang Y."/>
            <person name="Stata M."/>
            <person name="Wang W."/>
            <person name="Stajich J.E."/>
            <person name="White M.M."/>
            <person name="Moncalvo J.M."/>
        </authorList>
    </citation>
    <scope>NUCLEOTIDE SEQUENCE [LARGE SCALE GENOMIC DNA]</scope>
    <source>
        <strain evidence="6 7">SWE-8-4</strain>
    </source>
</reference>
<feature type="compositionally biased region" description="Polar residues" evidence="3">
    <location>
        <begin position="431"/>
        <end position="486"/>
    </location>
</feature>
<feature type="transmembrane region" description="Helical" evidence="4">
    <location>
        <begin position="196"/>
        <end position="216"/>
    </location>
</feature>
<keyword evidence="1 2" id="KW-0728">SH3 domain</keyword>
<evidence type="ECO:0000256" key="2">
    <source>
        <dbReference type="PROSITE-ProRule" id="PRU00192"/>
    </source>
</evidence>
<keyword evidence="4" id="KW-0472">Membrane</keyword>
<dbReference type="OrthoDB" id="5340910at2759"/>
<keyword evidence="7" id="KW-1185">Reference proteome</keyword>
<organism evidence="6 7">
    <name type="scientific">Smittium simulii</name>
    <dbReference type="NCBI Taxonomy" id="133385"/>
    <lineage>
        <taxon>Eukaryota</taxon>
        <taxon>Fungi</taxon>
        <taxon>Fungi incertae sedis</taxon>
        <taxon>Zoopagomycota</taxon>
        <taxon>Kickxellomycotina</taxon>
        <taxon>Harpellomycetes</taxon>
        <taxon>Harpellales</taxon>
        <taxon>Legeriomycetaceae</taxon>
        <taxon>Smittium</taxon>
    </lineage>
</organism>
<dbReference type="PROSITE" id="PS50002">
    <property type="entry name" value="SH3"/>
    <property type="match status" value="1"/>
</dbReference>
<dbReference type="InterPro" id="IPR036028">
    <property type="entry name" value="SH3-like_dom_sf"/>
</dbReference>
<feature type="domain" description="SH3" evidence="5">
    <location>
        <begin position="970"/>
        <end position="1032"/>
    </location>
</feature>
<dbReference type="Pfam" id="PF00018">
    <property type="entry name" value="SH3_1"/>
    <property type="match status" value="1"/>
</dbReference>
<keyword evidence="4" id="KW-1133">Transmembrane helix</keyword>
<feature type="region of interest" description="Disordered" evidence="3">
    <location>
        <begin position="1"/>
        <end position="26"/>
    </location>
</feature>
<evidence type="ECO:0000256" key="3">
    <source>
        <dbReference type="SAM" id="MobiDB-lite"/>
    </source>
</evidence>
<evidence type="ECO:0000256" key="1">
    <source>
        <dbReference type="ARBA" id="ARBA00022443"/>
    </source>
</evidence>
<evidence type="ECO:0000256" key="4">
    <source>
        <dbReference type="SAM" id="Phobius"/>
    </source>
</evidence>
<sequence>MNTDLKEQQVSEQNNTKNPVKIAKPKPNFREFDLQSLFTFIPDEKNTFSGANLSPERPQTPGFNTKIPQQTEENILKIPRATIVLEYYPLDISEVLISTAYNLPESQQRLNSVAINGADRPTMTGANNAEKNIAAPNPQNIINNGPNLTQDILKDSPDLTQTLKSTNTASLDAAITNSENSGSNKKQAVSSTEKGLIASIVILFFLLAALVLYTVLKFKKRRQKLDLPFQEYKNKTGSSGPPDKYSLGTHDPSVHEPNYNLLKENTQPLPKPPAAISEFMGGNIGQNHQSFDNENINNNYSKVVKNYHYNPSPISIDDKYSQQIQKPTEAYINHFKQNRTFESTKTSKIDSKKPTIDFFNQIKLSIDKDKRPFSVEYFKELEKSQSRRKTNTKNKSENIAENTNNDPHLIPKNHSSESSQDQTKTYKKNLKNQANSQEQHSKDINSTNSQNQPSKHNNSTNSQNQPSKHNNSTNNQGQHSIKNSASGAEDESCSSMIDDFYFKSSINPSDLKNKIKHRRKLKKYNNRINSIKSKTNDSSTPKNYFELSFDSINKSSDASNYINGSKSDYLSSCKIFQPNINYTYVNNLSSKNFTEVKMIEQTGSSGPPKTINSSSKSDHWLQSKQKTKKPATNKSNNSIHLVDTSKFPTFEPKLLGSLYNSYESAENSAYKNKTLVQMPLPYSFASDDRNTIYPTVSATKQHFFPLETDANSKIYSLVSAAATRVDIESPNFAKNNTHPKTIQSKLAAEKCFAIVNTLNHNTSGIYNENNFSLSSVLKADHFKKKALTNSSFSLNSNSKFESSIVIDCSASQITGAKSSSKLKIVSKEKPKSEFGLGLNLGTVSDINNNLPCTDLISNPNINTRGNVLPSPSNSDSTQQQTPLPDTRQSNSFTRKDSHFILLDNKINHSINANESTPASIFHSFKNSASSIMSNNLNKNQKYNPSYSNIFGVSSEDSLDQKYDFIIRHKPNLGPLIAVEPYEPQLSDELGLCKGHEIYVIGEFSDGWVLAINNSDDGKIGMIPRKCVFLSNTPLSSLSSIAIK</sequence>
<dbReference type="Proteomes" id="UP000245383">
    <property type="component" value="Unassembled WGS sequence"/>
</dbReference>
<accession>A0A2T9YWD9</accession>
<gene>
    <name evidence="6" type="ORF">BB561_001033</name>
</gene>
<proteinExistence type="predicted"/>
<protein>
    <recommendedName>
        <fullName evidence="5">SH3 domain-containing protein</fullName>
    </recommendedName>
</protein>
<feature type="compositionally biased region" description="Polar residues" evidence="3">
    <location>
        <begin position="397"/>
        <end position="406"/>
    </location>
</feature>
<dbReference type="Gene3D" id="2.30.30.40">
    <property type="entry name" value="SH3 Domains"/>
    <property type="match status" value="1"/>
</dbReference>
<feature type="region of interest" description="Disordered" evidence="3">
    <location>
        <begin position="861"/>
        <end position="891"/>
    </location>
</feature>
<keyword evidence="4" id="KW-0812">Transmembrane</keyword>
<comment type="caution">
    <text evidence="6">The sequence shown here is derived from an EMBL/GenBank/DDBJ whole genome shotgun (WGS) entry which is preliminary data.</text>
</comment>
<feature type="region of interest" description="Disordered" evidence="3">
    <location>
        <begin position="381"/>
        <end position="490"/>
    </location>
</feature>
<dbReference type="SUPFAM" id="SSF50044">
    <property type="entry name" value="SH3-domain"/>
    <property type="match status" value="1"/>
</dbReference>
<evidence type="ECO:0000259" key="5">
    <source>
        <dbReference type="PROSITE" id="PS50002"/>
    </source>
</evidence>